<reference evidence="3" key="3">
    <citation type="journal article" date="2012" name="PLoS ONE">
        <title>Sequencing and Analysis of Full-Length cDNAs, 5'-ESTs and 3'-ESTs from a Cartilaginous Fish, the Elephant Shark (Callorhinchus milii).</title>
        <authorList>
            <person name="Tan Y.Y."/>
            <person name="Kodzius R."/>
            <person name="Tay B.H."/>
            <person name="Tay A."/>
            <person name="Brenner S."/>
            <person name="Venkatesh B."/>
        </authorList>
    </citation>
    <scope>NUCLEOTIDE SEQUENCE</scope>
    <source>
        <tissue evidence="3">Intestine</tissue>
    </source>
</reference>
<dbReference type="InterPro" id="IPR002181">
    <property type="entry name" value="Fibrinogen_a/b/g_C_dom"/>
</dbReference>
<evidence type="ECO:0000256" key="1">
    <source>
        <dbReference type="SAM" id="SignalP"/>
    </source>
</evidence>
<dbReference type="GeneID" id="103180432"/>
<dbReference type="GO" id="GO:0005615">
    <property type="term" value="C:extracellular space"/>
    <property type="evidence" value="ECO:0007669"/>
    <property type="project" value="TreeGrafter"/>
</dbReference>
<dbReference type="PANTHER" id="PTHR19143:SF425">
    <property type="entry name" value="FIBRINOGEN C-TERMINAL DOMAIN-CONTAINING PROTEIN"/>
    <property type="match status" value="1"/>
</dbReference>
<dbReference type="RefSeq" id="XP_007894460.1">
    <property type="nucleotide sequence ID" value="XM_007896269.2"/>
</dbReference>
<evidence type="ECO:0000259" key="2">
    <source>
        <dbReference type="PROSITE" id="PS51406"/>
    </source>
</evidence>
<keyword evidence="5" id="KW-1185">Reference proteome</keyword>
<dbReference type="PANTHER" id="PTHR19143">
    <property type="entry name" value="FIBRINOGEN/TENASCIN/ANGIOPOEITIN"/>
    <property type="match status" value="1"/>
</dbReference>
<dbReference type="SUPFAM" id="SSF56496">
    <property type="entry name" value="Fibrinogen C-terminal domain-like"/>
    <property type="match status" value="1"/>
</dbReference>
<dbReference type="Gene3D" id="3.90.215.10">
    <property type="entry name" value="Gamma Fibrinogen, chain A, domain 1"/>
    <property type="match status" value="1"/>
</dbReference>
<feature type="domain" description="Fibrinogen C-terminal" evidence="2">
    <location>
        <begin position="52"/>
        <end position="264"/>
    </location>
</feature>
<name>K4FY43_CALMI</name>
<dbReference type="EMBL" id="JX052694">
    <property type="protein sequence ID" value="AFK10922.1"/>
    <property type="molecule type" value="mRNA"/>
</dbReference>
<evidence type="ECO:0000313" key="3">
    <source>
        <dbReference type="EMBL" id="AFK10922.1"/>
    </source>
</evidence>
<reference evidence="5" key="4">
    <citation type="journal article" date="2014" name="Nature">
        <title>Elephant shark genome provides unique insights into gnathostome evolution.</title>
        <authorList>
            <consortium name="International Elephant Shark Genome Sequencing Consortium"/>
            <person name="Venkatesh B."/>
            <person name="Lee A.P."/>
            <person name="Ravi V."/>
            <person name="Maurya A.K."/>
            <person name="Lian M.M."/>
            <person name="Swann J.B."/>
            <person name="Ohta Y."/>
            <person name="Flajnik M.F."/>
            <person name="Sutoh Y."/>
            <person name="Kasahara M."/>
            <person name="Hoon S."/>
            <person name="Gangu V."/>
            <person name="Roy S.W."/>
            <person name="Irimia M."/>
            <person name="Korzh V."/>
            <person name="Kondrychyn I."/>
            <person name="Lim Z.W."/>
            <person name="Tay B.H."/>
            <person name="Tohari S."/>
            <person name="Kong K.W."/>
            <person name="Ho S."/>
            <person name="Lorente-Galdos B."/>
            <person name="Quilez J."/>
            <person name="Marques-Bonet T."/>
            <person name="Raney B.J."/>
            <person name="Ingham P.W."/>
            <person name="Tay A."/>
            <person name="Hillier L.W."/>
            <person name="Minx P."/>
            <person name="Boehm T."/>
            <person name="Wilson R.K."/>
            <person name="Brenner S."/>
            <person name="Warren W.C."/>
        </authorList>
    </citation>
    <scope>NUCLEOTIDE SEQUENCE [LARGE SCALE GENOMIC DNA]</scope>
</reference>
<dbReference type="InterPro" id="IPR014716">
    <property type="entry name" value="Fibrinogen_a/b/g_C_1"/>
</dbReference>
<dbReference type="OrthoDB" id="7735550at2759"/>
<dbReference type="InterPro" id="IPR050373">
    <property type="entry name" value="Fibrinogen_C-term_domain"/>
</dbReference>
<dbReference type="AlphaFoldDB" id="K4FY43"/>
<dbReference type="PROSITE" id="PS51406">
    <property type="entry name" value="FIBRINOGEN_C_2"/>
    <property type="match status" value="1"/>
</dbReference>
<feature type="signal peptide" evidence="1">
    <location>
        <begin position="1"/>
        <end position="20"/>
    </location>
</feature>
<evidence type="ECO:0000313" key="4">
    <source>
        <dbReference type="Ensembl" id="ENSCMIP00000020528.1"/>
    </source>
</evidence>
<dbReference type="SMART" id="SM00186">
    <property type="entry name" value="FBG"/>
    <property type="match status" value="1"/>
</dbReference>
<dbReference type="Pfam" id="PF00147">
    <property type="entry name" value="Fibrinogen_C"/>
    <property type="match status" value="1"/>
</dbReference>
<dbReference type="NCBIfam" id="NF040941">
    <property type="entry name" value="GGGWT_bact"/>
    <property type="match status" value="1"/>
</dbReference>
<reference evidence="5" key="1">
    <citation type="journal article" date="2006" name="Science">
        <title>Ancient noncoding elements conserved in the human genome.</title>
        <authorList>
            <person name="Venkatesh B."/>
            <person name="Kirkness E.F."/>
            <person name="Loh Y.H."/>
            <person name="Halpern A.L."/>
            <person name="Lee A.P."/>
            <person name="Johnson J."/>
            <person name="Dandona N."/>
            <person name="Viswanathan L.D."/>
            <person name="Tay A."/>
            <person name="Venter J.C."/>
            <person name="Strausberg R.L."/>
            <person name="Brenner S."/>
        </authorList>
    </citation>
    <scope>NUCLEOTIDE SEQUENCE [LARGE SCALE GENOMIC DNA]</scope>
</reference>
<sequence length="278" mass="31772">MNSLITLCCVALAAFVVVESRLTHRTFRLPIDNLHILREDQLDKILNVRNGRGVGRFHRDCFAESRSGDMKSGLYTIKPKGYRMIVVYCEMELAGGGWTVVQKNTKGTDVSWAEDWSSYRHGFGDAENDHWLGNEHVHYITKQSQYQLKFILTDSKNKQIEINYRDFKIGSQKDSYPLRLGTIYNSSVTFDHLTETDASGIHDNMPFSTVDKENNKANCATQFGGGWWFDHCRSVMVNSKENIYWDGLCDGGCKSVVMLIRPSTDNCPHISYENARNF</sequence>
<dbReference type="Ensembl" id="ENSCMIT00000020902.1">
    <property type="protein sequence ID" value="ENSCMIP00000020528.1"/>
    <property type="gene ID" value="ENSCMIG00000009453.1"/>
</dbReference>
<dbReference type="OMA" id="YCEMELA"/>
<gene>
    <name evidence="4" type="primary">LOC103180432</name>
</gene>
<organism evidence="3">
    <name type="scientific">Callorhinchus milii</name>
    <name type="common">Ghost shark</name>
    <dbReference type="NCBI Taxonomy" id="7868"/>
    <lineage>
        <taxon>Eukaryota</taxon>
        <taxon>Metazoa</taxon>
        <taxon>Chordata</taxon>
        <taxon>Craniata</taxon>
        <taxon>Vertebrata</taxon>
        <taxon>Chondrichthyes</taxon>
        <taxon>Holocephali</taxon>
        <taxon>Chimaeriformes</taxon>
        <taxon>Callorhinchidae</taxon>
        <taxon>Callorhinchus</taxon>
    </lineage>
</organism>
<proteinExistence type="evidence at transcript level"/>
<feature type="chain" id="PRO_5044735226" evidence="1">
    <location>
        <begin position="21"/>
        <end position="278"/>
    </location>
</feature>
<dbReference type="GeneTree" id="ENSGT00940000160969"/>
<keyword evidence="1" id="KW-0732">Signal</keyword>
<protein>
    <submittedName>
        <fullName evidence="3">Cytidine deaminase</fullName>
    </submittedName>
    <submittedName>
        <fullName evidence="4">Ryncolin-1-like</fullName>
    </submittedName>
</protein>
<accession>K4FY43</accession>
<reference evidence="5" key="2">
    <citation type="journal article" date="2007" name="PLoS Biol.">
        <title>Survey sequencing and comparative analysis of the elephant shark (Callorhinchus milii) genome.</title>
        <authorList>
            <person name="Venkatesh B."/>
            <person name="Kirkness E.F."/>
            <person name="Loh Y.H."/>
            <person name="Halpern A.L."/>
            <person name="Lee A.P."/>
            <person name="Johnson J."/>
            <person name="Dandona N."/>
            <person name="Viswanathan L.D."/>
            <person name="Tay A."/>
            <person name="Venter J.C."/>
            <person name="Strausberg R.L."/>
            <person name="Brenner S."/>
        </authorList>
    </citation>
    <scope>NUCLEOTIDE SEQUENCE [LARGE SCALE GENOMIC DNA]</scope>
</reference>
<reference evidence="4" key="5">
    <citation type="submission" date="2025-05" db="UniProtKB">
        <authorList>
            <consortium name="Ensembl"/>
        </authorList>
    </citation>
    <scope>IDENTIFICATION</scope>
</reference>
<dbReference type="InterPro" id="IPR036056">
    <property type="entry name" value="Fibrinogen-like_C"/>
</dbReference>
<evidence type="ECO:0000313" key="5">
    <source>
        <dbReference type="Proteomes" id="UP000314986"/>
    </source>
</evidence>
<dbReference type="Proteomes" id="UP000314986">
    <property type="component" value="Unassembled WGS sequence"/>
</dbReference>